<dbReference type="Pfam" id="PF09954">
    <property type="entry name" value="DUF2188"/>
    <property type="match status" value="1"/>
</dbReference>
<protein>
    <submittedName>
        <fullName evidence="4">ImmA/IrrE family metallo-endopeptidase</fullName>
    </submittedName>
</protein>
<dbReference type="InterPro" id="IPR052345">
    <property type="entry name" value="Rad_response_metalloprotease"/>
</dbReference>
<dbReference type="InterPro" id="IPR010982">
    <property type="entry name" value="Lambda_DNA-bd_dom_sf"/>
</dbReference>
<dbReference type="Gene3D" id="1.10.10.2910">
    <property type="match status" value="1"/>
</dbReference>
<name>A0A4Z0KPW5_BREAU</name>
<dbReference type="Proteomes" id="UP000297736">
    <property type="component" value="Unassembled WGS sequence"/>
</dbReference>
<dbReference type="InterPro" id="IPR018691">
    <property type="entry name" value="DUF2188"/>
</dbReference>
<evidence type="ECO:0000259" key="3">
    <source>
        <dbReference type="PROSITE" id="PS50943"/>
    </source>
</evidence>
<accession>A0A4Z0KPW5</accession>
<evidence type="ECO:0000256" key="1">
    <source>
        <dbReference type="ARBA" id="ARBA00007227"/>
    </source>
</evidence>
<reference evidence="4 5" key="1">
    <citation type="submission" date="2018-10" db="EMBL/GenBank/DDBJ databases">
        <title>Brevibacterium genomes from Austrain hard cheese rinds.</title>
        <authorList>
            <person name="Anast J.M."/>
            <person name="Dzieciol M."/>
            <person name="Schultz D.L."/>
            <person name="Mann E."/>
            <person name="Wagner M."/>
            <person name="Schmitz-Esser S."/>
        </authorList>
    </citation>
    <scope>NUCLEOTIDE SEQUENCE [LARGE SCALE GENOMIC DNA]</scope>
    <source>
        <strain evidence="4 5">L261</strain>
    </source>
</reference>
<dbReference type="PROSITE" id="PS50943">
    <property type="entry name" value="HTH_CROC1"/>
    <property type="match status" value="1"/>
</dbReference>
<dbReference type="EMBL" id="RHFF01000004">
    <property type="protein sequence ID" value="TGD39675.1"/>
    <property type="molecule type" value="Genomic_DNA"/>
</dbReference>
<dbReference type="RefSeq" id="WP_135446967.1">
    <property type="nucleotide sequence ID" value="NZ_RHFF01000004.1"/>
</dbReference>
<dbReference type="InterPro" id="IPR001387">
    <property type="entry name" value="Cro/C1-type_HTH"/>
</dbReference>
<sequence length="480" mass="53402">MIGDPRSQSADPAGVARLFDPARLTQARRINKMSKTELHRKVGVSAAAIGQYERGEVRPRAETVTALADALRVPPGFFALGRPRAQVDIAEASFRRLRSTSVAQQQQATAYVEQAWELACYLEESVEFPEVDLPEWASADSADVPDPVTAAQAVRRHWSLGSEPIRHLVYQIEQHGILTVFFSMKQDDNLDEKSRIDAFSTTALPRPMIVLTPDKANDVMRHRFSAAHELGHIVLHHGRQGTDSQVERQADMFAAEFLTPRDVIANELPKRINFNRYEQISQRWGVSVASLLYRSRELDLLSESTVRRGYITLNSLPRRSMPIRDFPGERPELLKSAINLLDGAGVNLVQIAADLQMTPRHVRRLADIDDPQPKLTLVPNQPGDPNSALPHEFMQKKEKNIMGKPNKRVVQQRDDGDWEVRKPGAARASAVTPTQADGIGRARTILGNDGGGELQVRSKKGTIRAQDTIDPGNDPRTSKG</sequence>
<dbReference type="GO" id="GO:0003677">
    <property type="term" value="F:DNA binding"/>
    <property type="evidence" value="ECO:0007669"/>
    <property type="project" value="InterPro"/>
</dbReference>
<comment type="caution">
    <text evidence="4">The sequence shown here is derived from an EMBL/GenBank/DDBJ whole genome shotgun (WGS) entry which is preliminary data.</text>
</comment>
<dbReference type="SMART" id="SM00530">
    <property type="entry name" value="HTH_XRE"/>
    <property type="match status" value="1"/>
</dbReference>
<dbReference type="Pfam" id="PF06114">
    <property type="entry name" value="Peptidase_M78"/>
    <property type="match status" value="1"/>
</dbReference>
<dbReference type="Pfam" id="PF01381">
    <property type="entry name" value="HTH_3"/>
    <property type="match status" value="1"/>
</dbReference>
<dbReference type="InterPro" id="IPR010359">
    <property type="entry name" value="IrrE_HExxH"/>
</dbReference>
<evidence type="ECO:0000256" key="2">
    <source>
        <dbReference type="SAM" id="MobiDB-lite"/>
    </source>
</evidence>
<feature type="domain" description="HTH cro/C1-type" evidence="3">
    <location>
        <begin position="24"/>
        <end position="78"/>
    </location>
</feature>
<dbReference type="Gene3D" id="1.10.260.40">
    <property type="entry name" value="lambda repressor-like DNA-binding domains"/>
    <property type="match status" value="1"/>
</dbReference>
<proteinExistence type="inferred from homology"/>
<organism evidence="4 5">
    <name type="scientific">Brevibacterium aurantiacum</name>
    <dbReference type="NCBI Taxonomy" id="273384"/>
    <lineage>
        <taxon>Bacteria</taxon>
        <taxon>Bacillati</taxon>
        <taxon>Actinomycetota</taxon>
        <taxon>Actinomycetes</taxon>
        <taxon>Micrococcales</taxon>
        <taxon>Brevibacteriaceae</taxon>
        <taxon>Brevibacterium</taxon>
    </lineage>
</organism>
<evidence type="ECO:0000313" key="4">
    <source>
        <dbReference type="EMBL" id="TGD39675.1"/>
    </source>
</evidence>
<dbReference type="CDD" id="cd00093">
    <property type="entry name" value="HTH_XRE"/>
    <property type="match status" value="1"/>
</dbReference>
<gene>
    <name evidence="4" type="ORF">EB834_05975</name>
</gene>
<dbReference type="SUPFAM" id="SSF47413">
    <property type="entry name" value="lambda repressor-like DNA-binding domains"/>
    <property type="match status" value="1"/>
</dbReference>
<comment type="similarity">
    <text evidence="1">Belongs to the short-chain fatty acyl-CoA assimilation regulator (ScfR) family.</text>
</comment>
<dbReference type="PANTHER" id="PTHR43236:SF1">
    <property type="entry name" value="BLL7220 PROTEIN"/>
    <property type="match status" value="1"/>
</dbReference>
<dbReference type="AlphaFoldDB" id="A0A4Z0KPW5"/>
<feature type="compositionally biased region" description="Basic and acidic residues" evidence="2">
    <location>
        <begin position="413"/>
        <end position="422"/>
    </location>
</feature>
<feature type="region of interest" description="Disordered" evidence="2">
    <location>
        <begin position="413"/>
        <end position="480"/>
    </location>
</feature>
<evidence type="ECO:0000313" key="5">
    <source>
        <dbReference type="Proteomes" id="UP000297736"/>
    </source>
</evidence>
<dbReference type="PANTHER" id="PTHR43236">
    <property type="entry name" value="ANTITOXIN HIGA1"/>
    <property type="match status" value="1"/>
</dbReference>